<dbReference type="Proteomes" id="UP001501666">
    <property type="component" value="Unassembled WGS sequence"/>
</dbReference>
<feature type="compositionally biased region" description="Gly residues" evidence="1">
    <location>
        <begin position="61"/>
        <end position="76"/>
    </location>
</feature>
<evidence type="ECO:0000313" key="4">
    <source>
        <dbReference type="Proteomes" id="UP001501666"/>
    </source>
</evidence>
<gene>
    <name evidence="3" type="ORF">GCM10010412_058140</name>
</gene>
<keyword evidence="2" id="KW-1133">Transmembrane helix</keyword>
<protein>
    <recommendedName>
        <fullName evidence="5">DedA family protein</fullName>
    </recommendedName>
</protein>
<feature type="region of interest" description="Disordered" evidence="1">
    <location>
        <begin position="57"/>
        <end position="87"/>
    </location>
</feature>
<comment type="caution">
    <text evidence="3">The sequence shown here is derived from an EMBL/GenBank/DDBJ whole genome shotgun (WGS) entry which is preliminary data.</text>
</comment>
<evidence type="ECO:0000313" key="3">
    <source>
        <dbReference type="EMBL" id="GAA2676132.1"/>
    </source>
</evidence>
<keyword evidence="2" id="KW-0472">Membrane</keyword>
<name>A0ABN3SG42_9ACTN</name>
<keyword evidence="4" id="KW-1185">Reference proteome</keyword>
<organism evidence="3 4">
    <name type="scientific">Nonomuraea recticatena</name>
    <dbReference type="NCBI Taxonomy" id="46178"/>
    <lineage>
        <taxon>Bacteria</taxon>
        <taxon>Bacillati</taxon>
        <taxon>Actinomycetota</taxon>
        <taxon>Actinomycetes</taxon>
        <taxon>Streptosporangiales</taxon>
        <taxon>Streptosporangiaceae</taxon>
        <taxon>Nonomuraea</taxon>
    </lineage>
</organism>
<feature type="transmembrane region" description="Helical" evidence="2">
    <location>
        <begin position="26"/>
        <end position="47"/>
    </location>
</feature>
<keyword evidence="2" id="KW-0812">Transmembrane</keyword>
<evidence type="ECO:0008006" key="5">
    <source>
        <dbReference type="Google" id="ProtNLM"/>
    </source>
</evidence>
<accession>A0ABN3SG42</accession>
<proteinExistence type="predicted"/>
<dbReference type="EMBL" id="BAAATE010000017">
    <property type="protein sequence ID" value="GAA2676132.1"/>
    <property type="molecule type" value="Genomic_DNA"/>
</dbReference>
<reference evidence="3 4" key="1">
    <citation type="journal article" date="2019" name="Int. J. Syst. Evol. Microbiol.">
        <title>The Global Catalogue of Microorganisms (GCM) 10K type strain sequencing project: providing services to taxonomists for standard genome sequencing and annotation.</title>
        <authorList>
            <consortium name="The Broad Institute Genomics Platform"/>
            <consortium name="The Broad Institute Genome Sequencing Center for Infectious Disease"/>
            <person name="Wu L."/>
            <person name="Ma J."/>
        </authorList>
    </citation>
    <scope>NUCLEOTIDE SEQUENCE [LARGE SCALE GENOMIC DNA]</scope>
    <source>
        <strain evidence="3 4">JCM 6835</strain>
    </source>
</reference>
<evidence type="ECO:0000256" key="2">
    <source>
        <dbReference type="SAM" id="Phobius"/>
    </source>
</evidence>
<evidence type="ECO:0000256" key="1">
    <source>
        <dbReference type="SAM" id="MobiDB-lite"/>
    </source>
</evidence>
<sequence>MGVGLIVPGDALLIVAGTTAGSPPEVLALIAAGVVACVAGASGGHWAGRTLGPRLRHGRLGRGIGEPAGGGGGGPGRRGRLRRRARGDQPWAGWFSRAELRFATASVMSRARSCPVSPA</sequence>
<dbReference type="RefSeq" id="WP_346150619.1">
    <property type="nucleotide sequence ID" value="NZ_BAAATE010000017.1"/>
</dbReference>